<dbReference type="Pfam" id="PF00078">
    <property type="entry name" value="RVT_1"/>
    <property type="match status" value="1"/>
</dbReference>
<evidence type="ECO:0000259" key="2">
    <source>
        <dbReference type="PROSITE" id="PS50878"/>
    </source>
</evidence>
<dbReference type="EMBL" id="BDIP01003458">
    <property type="protein sequence ID" value="GIQ87734.1"/>
    <property type="molecule type" value="Genomic_DNA"/>
</dbReference>
<dbReference type="PANTHER" id="PTHR33050">
    <property type="entry name" value="REVERSE TRANSCRIPTASE DOMAIN-CONTAINING PROTEIN"/>
    <property type="match status" value="1"/>
</dbReference>
<evidence type="ECO:0000313" key="4">
    <source>
        <dbReference type="Proteomes" id="UP000265618"/>
    </source>
</evidence>
<feature type="domain" description="Reverse transcriptase" evidence="2">
    <location>
        <begin position="51"/>
        <end position="241"/>
    </location>
</feature>
<gene>
    <name evidence="3" type="ORF">KIPB_009833</name>
</gene>
<dbReference type="SUPFAM" id="SSF56349">
    <property type="entry name" value="DNA breaking-rejoining enzymes"/>
    <property type="match status" value="1"/>
</dbReference>
<dbReference type="InterPro" id="IPR002104">
    <property type="entry name" value="Integrase_catalytic"/>
</dbReference>
<reference evidence="3 4" key="1">
    <citation type="journal article" date="2018" name="PLoS ONE">
        <title>The draft genome of Kipferlia bialata reveals reductive genome evolution in fornicate parasites.</title>
        <authorList>
            <person name="Tanifuji G."/>
            <person name="Takabayashi S."/>
            <person name="Kume K."/>
            <person name="Takagi M."/>
            <person name="Nakayama T."/>
            <person name="Kamikawa R."/>
            <person name="Inagaki Y."/>
            <person name="Hashimoto T."/>
        </authorList>
    </citation>
    <scope>NUCLEOTIDE SEQUENCE [LARGE SCALE GENOMIC DNA]</scope>
    <source>
        <strain evidence="3">NY0173</strain>
    </source>
</reference>
<dbReference type="Proteomes" id="UP000265618">
    <property type="component" value="Unassembled WGS sequence"/>
</dbReference>
<name>A0A9K3GL42_9EUKA</name>
<dbReference type="Gene3D" id="1.10.443.10">
    <property type="entry name" value="Intergrase catalytic core"/>
    <property type="match status" value="1"/>
</dbReference>
<dbReference type="GO" id="GO:0003677">
    <property type="term" value="F:DNA binding"/>
    <property type="evidence" value="ECO:0007669"/>
    <property type="project" value="InterPro"/>
</dbReference>
<dbReference type="InterPro" id="IPR052055">
    <property type="entry name" value="Hepadnavirus_pol/RT"/>
</dbReference>
<sequence length="885" mass="98582">MSMKAEEWTFLPWQLRKALWGGFSPKFMQNPTRANKVTECPKALELLKEEIEAGNFVKGEALSYHPLFTVPKSNGKLRLIHDLRSINQFLYIQRFSLKPWRRVRNIVRGPGWMGISVDLTAAYRQIALCPLAARWMGVRTPSGDTYVPVSLPFGASPSPCLFNKVSVAFARHVCAELCKEGLKVHVVVYLDDYVFLSQSALALQRCVVVLRREAERLGVGINWVKSMLTPSFRIPFLGLVLDLGANRIELDSVKAGRWAEELLADVRSGGEQARRALKRLAGRMAFLSAAGLQVLPHTRAVYRLLSSWSQESYQEAQQVAKWWSDRLTAGVWAPIYTQGDVVLATDATPSKAGALLYLPGEEEPREQVWEFATLLPIAVAELMALELSLRHWRSSVVGLHIHWATDSVSARSAQHTGGRPSSVQEGLAPCAARVADLMLELRVLLSSTWVPTRGNAGADHLSRDTVWKDAPLRAQVVRLAGPWERVLFPLEEGPVSANWLLEDLSQARWLVAPPMGLVDKLAGHLEARAKPLTGPLQMTKGCVVVVPLGFHQSLQKIAVREWELQGRPEPGCEVYQWWQRSEQEMASFRWWMGIVPIDFSAAADIVFAGSKGTLRARKRVLLNAMCCPGDTMLERVSAYAHSIAVQPQCVRKYVGDVVRSLVMSDFAEAVVKKEVEDACWRRAALSPAKDPVPFISLEECERVVVGLLCTGVDRDAVVALIIFIQFTTMSRVGEVASILIEDLSFPAEGGVLIRVRRTKTSVVQAVRSLPKSRWGIPVAMWVRNAITNRYGALFLNARGRQASEASVTKWVADGLSRMLGRHVPSHALRRGAAIEALRDLPEIFVQAFGGWKQRDSMFAYVRAAVGSKAWLEEVEEMQRRRSSGR</sequence>
<dbReference type="GO" id="GO:0015074">
    <property type="term" value="P:DNA integration"/>
    <property type="evidence" value="ECO:0007669"/>
    <property type="project" value="InterPro"/>
</dbReference>
<dbReference type="PROSITE" id="PS50878">
    <property type="entry name" value="RT_POL"/>
    <property type="match status" value="1"/>
</dbReference>
<dbReference type="PANTHER" id="PTHR33050:SF7">
    <property type="entry name" value="RIBONUCLEASE H"/>
    <property type="match status" value="1"/>
</dbReference>
<keyword evidence="4" id="KW-1185">Reference proteome</keyword>
<protein>
    <recommendedName>
        <fullName evidence="2">Reverse transcriptase domain-containing protein</fullName>
    </recommendedName>
</protein>
<proteinExistence type="predicted"/>
<dbReference type="Gene3D" id="3.10.10.10">
    <property type="entry name" value="HIV Type 1 Reverse Transcriptase, subunit A, domain 1"/>
    <property type="match status" value="1"/>
</dbReference>
<dbReference type="GO" id="GO:0006310">
    <property type="term" value="P:DNA recombination"/>
    <property type="evidence" value="ECO:0007669"/>
    <property type="project" value="UniProtKB-KW"/>
</dbReference>
<dbReference type="SUPFAM" id="SSF56672">
    <property type="entry name" value="DNA/RNA polymerases"/>
    <property type="match status" value="1"/>
</dbReference>
<comment type="caution">
    <text evidence="3">The sequence shown here is derived from an EMBL/GenBank/DDBJ whole genome shotgun (WGS) entry which is preliminary data.</text>
</comment>
<dbReference type="OrthoDB" id="6771932at2759"/>
<organism evidence="3 4">
    <name type="scientific">Kipferlia bialata</name>
    <dbReference type="NCBI Taxonomy" id="797122"/>
    <lineage>
        <taxon>Eukaryota</taxon>
        <taxon>Metamonada</taxon>
        <taxon>Carpediemonas-like organisms</taxon>
        <taxon>Kipferlia</taxon>
    </lineage>
</organism>
<dbReference type="InterPro" id="IPR043128">
    <property type="entry name" value="Rev_trsase/Diguanyl_cyclase"/>
</dbReference>
<evidence type="ECO:0000313" key="3">
    <source>
        <dbReference type="EMBL" id="GIQ87734.1"/>
    </source>
</evidence>
<dbReference type="Gene3D" id="3.30.70.270">
    <property type="match status" value="1"/>
</dbReference>
<keyword evidence="1" id="KW-0233">DNA recombination</keyword>
<dbReference type="InterPro" id="IPR043502">
    <property type="entry name" value="DNA/RNA_pol_sf"/>
</dbReference>
<dbReference type="InterPro" id="IPR011010">
    <property type="entry name" value="DNA_brk_join_enz"/>
</dbReference>
<dbReference type="InterPro" id="IPR000477">
    <property type="entry name" value="RT_dom"/>
</dbReference>
<evidence type="ECO:0000256" key="1">
    <source>
        <dbReference type="ARBA" id="ARBA00023172"/>
    </source>
</evidence>
<dbReference type="AlphaFoldDB" id="A0A9K3GL42"/>
<dbReference type="Pfam" id="PF00589">
    <property type="entry name" value="Phage_integrase"/>
    <property type="match status" value="1"/>
</dbReference>
<dbReference type="InterPro" id="IPR013762">
    <property type="entry name" value="Integrase-like_cat_sf"/>
</dbReference>
<accession>A0A9K3GL42</accession>